<keyword evidence="2" id="KW-1185">Reference proteome</keyword>
<evidence type="ECO:0000313" key="1">
    <source>
        <dbReference type="EMBL" id="KAJ9659079.1"/>
    </source>
</evidence>
<dbReference type="EMBL" id="JAPDRQ010000044">
    <property type="protein sequence ID" value="KAJ9659079.1"/>
    <property type="molecule type" value="Genomic_DNA"/>
</dbReference>
<evidence type="ECO:0000313" key="2">
    <source>
        <dbReference type="Proteomes" id="UP001172386"/>
    </source>
</evidence>
<gene>
    <name evidence="1" type="ORF">H2198_003368</name>
</gene>
<sequence length="818" mass="90858">MTGTDFRVIIVGGGVSGLTLANALERADIDYVLLESREEIAPFVGASIAISANGGRVLDQLGCYETILEQTVPMDLIQTWSNGRMIGKTDGLVLNRIRAGYPFSFMDRHFLLQTLFNRILDKSKILLAKRVSRIDHSRDFVSVQCRDGATYTGDVVVGADGVHSIVRNEMWRHMSIADPASLKKNERTLMYADYACMYGVSKPTKNMAAGSFDRVVGKDLSFLHSVDKSGRVFWFVFEKLDKRYHVPNVPKFTKEDGEALGQRCLSKQMTDSVTFEDLWNNRISSTLVALEEAWYDNWTWGRFACIGDSIHKWTPNIGQGGNNAIESSAAIANVIYDLAIKKSGPKRPSYHDVQKGLESFHQRRKARAQATFTVANLMTRLEALKGAVESLLTLHILPATGEWSINQIANSIIGSEKLNFLPDTERSFEATMAYNQNYGTGYEPSMLKRALVALPFLPMVYLFHVLLGGILSLPGFVSQLGKALETHQINHSGGQTWQIPRLPEPLPLLNAVFAPTLFGIDPGARLQSLTFLVDLSPLYLLFILESHRRANVMKLISFPALFGIAFQMRGIGVVGPLFFFLHYVQSPLADYTALDWRLVNVAAARTALISLLLVFTFPTIAMYCWPDPNLRMPFNAVFQVFPITMSIVHYIFSKTLVKDTTLQDRLHNVTADLPSIRFAVKTLSLISALTFNYVRFTSKDSLASVFLPNWSSVASLLTSTPQDQNLTSGIKLFMQLDEISCFVSAFAWIALLIKDMKDVEMTDTSWAKMVGSAILGSFVAGPGAVVAMAWLWREEILATKRAKGAVVGSTGTLKSQKS</sequence>
<accession>A0ACC3ABT4</accession>
<comment type="caution">
    <text evidence="1">The sequence shown here is derived from an EMBL/GenBank/DDBJ whole genome shotgun (WGS) entry which is preliminary data.</text>
</comment>
<name>A0ACC3ABT4_9EURO</name>
<proteinExistence type="predicted"/>
<reference evidence="1" key="1">
    <citation type="submission" date="2022-10" db="EMBL/GenBank/DDBJ databases">
        <title>Culturing micro-colonial fungi from biological soil crusts in the Mojave desert and describing Neophaeococcomyces mojavensis, and introducing the new genera and species Taxawa tesnikishii.</title>
        <authorList>
            <person name="Kurbessoian T."/>
            <person name="Stajich J.E."/>
        </authorList>
    </citation>
    <scope>NUCLEOTIDE SEQUENCE</scope>
    <source>
        <strain evidence="1">JES_112</strain>
    </source>
</reference>
<protein>
    <submittedName>
        <fullName evidence="1">Uncharacterized protein</fullName>
    </submittedName>
</protein>
<dbReference type="Proteomes" id="UP001172386">
    <property type="component" value="Unassembled WGS sequence"/>
</dbReference>
<organism evidence="1 2">
    <name type="scientific">Neophaeococcomyces mojaviensis</name>
    <dbReference type="NCBI Taxonomy" id="3383035"/>
    <lineage>
        <taxon>Eukaryota</taxon>
        <taxon>Fungi</taxon>
        <taxon>Dikarya</taxon>
        <taxon>Ascomycota</taxon>
        <taxon>Pezizomycotina</taxon>
        <taxon>Eurotiomycetes</taxon>
        <taxon>Chaetothyriomycetidae</taxon>
        <taxon>Chaetothyriales</taxon>
        <taxon>Chaetothyriales incertae sedis</taxon>
        <taxon>Neophaeococcomyces</taxon>
    </lineage>
</organism>